<dbReference type="CDD" id="cd00085">
    <property type="entry name" value="HNHc"/>
    <property type="match status" value="1"/>
</dbReference>
<dbReference type="GO" id="GO:0008270">
    <property type="term" value="F:zinc ion binding"/>
    <property type="evidence" value="ECO:0007669"/>
    <property type="project" value="InterPro"/>
</dbReference>
<dbReference type="InterPro" id="IPR002711">
    <property type="entry name" value="HNH"/>
</dbReference>
<dbReference type="PANTHER" id="PTHR33877">
    <property type="entry name" value="SLL1193 PROTEIN"/>
    <property type="match status" value="1"/>
</dbReference>
<gene>
    <name evidence="3" type="ORF">OMED0930_LOCUS4024</name>
</gene>
<organism evidence="3">
    <name type="scientific">Ostreococcus mediterraneus</name>
    <dbReference type="NCBI Taxonomy" id="1486918"/>
    <lineage>
        <taxon>Eukaryota</taxon>
        <taxon>Viridiplantae</taxon>
        <taxon>Chlorophyta</taxon>
        <taxon>Mamiellophyceae</taxon>
        <taxon>Mamiellales</taxon>
        <taxon>Bathycoccaceae</taxon>
        <taxon>Ostreococcus</taxon>
    </lineage>
</organism>
<proteinExistence type="predicted"/>
<dbReference type="InterPro" id="IPR052892">
    <property type="entry name" value="NA-targeting_endonuclease"/>
</dbReference>
<dbReference type="SMART" id="SM00507">
    <property type="entry name" value="HNHc"/>
    <property type="match status" value="1"/>
</dbReference>
<dbReference type="Gene3D" id="1.10.30.50">
    <property type="match status" value="1"/>
</dbReference>
<name>A0A7S0WEK3_9CHLO</name>
<reference evidence="3" key="1">
    <citation type="submission" date="2021-01" db="EMBL/GenBank/DDBJ databases">
        <authorList>
            <person name="Corre E."/>
            <person name="Pelletier E."/>
            <person name="Niang G."/>
            <person name="Scheremetjew M."/>
            <person name="Finn R."/>
            <person name="Kale V."/>
            <person name="Holt S."/>
            <person name="Cochrane G."/>
            <person name="Meng A."/>
            <person name="Brown T."/>
            <person name="Cohen L."/>
        </authorList>
    </citation>
    <scope>NUCLEOTIDE SEQUENCE</scope>
    <source>
        <strain evidence="3">Clade-D-RCC1621</strain>
    </source>
</reference>
<dbReference type="AlphaFoldDB" id="A0A7S0WEK3"/>
<feature type="region of interest" description="Disordered" evidence="1">
    <location>
        <begin position="248"/>
        <end position="287"/>
    </location>
</feature>
<evidence type="ECO:0000256" key="1">
    <source>
        <dbReference type="SAM" id="MobiDB-lite"/>
    </source>
</evidence>
<dbReference type="PANTHER" id="PTHR33877:SF2">
    <property type="entry name" value="OS07G0170200 PROTEIN"/>
    <property type="match status" value="1"/>
</dbReference>
<feature type="domain" description="HNH nuclease" evidence="2">
    <location>
        <begin position="141"/>
        <end position="191"/>
    </location>
</feature>
<evidence type="ECO:0000259" key="2">
    <source>
        <dbReference type="SMART" id="SM00507"/>
    </source>
</evidence>
<dbReference type="Pfam" id="PF01844">
    <property type="entry name" value="HNH"/>
    <property type="match status" value="1"/>
</dbReference>
<feature type="compositionally biased region" description="Basic residues" evidence="1">
    <location>
        <begin position="267"/>
        <end position="280"/>
    </location>
</feature>
<dbReference type="InterPro" id="IPR003615">
    <property type="entry name" value="HNH_nuc"/>
</dbReference>
<protein>
    <recommendedName>
        <fullName evidence="2">HNH nuclease domain-containing protein</fullName>
    </recommendedName>
</protein>
<dbReference type="GO" id="GO:0003676">
    <property type="term" value="F:nucleic acid binding"/>
    <property type="evidence" value="ECO:0007669"/>
    <property type="project" value="InterPro"/>
</dbReference>
<dbReference type="GO" id="GO:0004519">
    <property type="term" value="F:endonuclease activity"/>
    <property type="evidence" value="ECO:0007669"/>
    <property type="project" value="InterPro"/>
</dbReference>
<evidence type="ECO:0000313" key="3">
    <source>
        <dbReference type="EMBL" id="CAD8812929.1"/>
    </source>
</evidence>
<sequence>MSSSAATHGHHTVLNRDSFLTPRRRCGAPGRNGTRIWSLSSSSTWVAPMSLPMKEVKEAFEKIEVVDDSHRALVLDVAYQTIDVVSWQRAVVLSMFDKVDVISYYDGPFALSATAAYYVPAVIKTREYNKKATHKTPRVSLHRKNIFIRDGFQCQYCGTSDSLTVDHVVPQSRGGDWSWNNLVTSCAKCNNAKGDRLLHSIPNMALMKPPKAPTVANMCLYTKHGKFVDPPEEWVAYLPEYQIHRTSPAKGNPILETDVDAKEAKKTKTTKGSKTTKVHKSSMTNSR</sequence>
<dbReference type="EMBL" id="HBFO01005769">
    <property type="protein sequence ID" value="CAD8812929.1"/>
    <property type="molecule type" value="Transcribed_RNA"/>
</dbReference>
<accession>A0A7S0WEK3</accession>